<protein>
    <submittedName>
        <fullName evidence="1">Uncharacterized protein</fullName>
    </submittedName>
</protein>
<proteinExistence type="predicted"/>
<keyword evidence="2" id="KW-1185">Reference proteome</keyword>
<gene>
    <name evidence="1" type="ORF">L6452_03482</name>
</gene>
<dbReference type="Proteomes" id="UP001055879">
    <property type="component" value="Linkage Group LG01"/>
</dbReference>
<evidence type="ECO:0000313" key="1">
    <source>
        <dbReference type="EMBL" id="KAI3772300.1"/>
    </source>
</evidence>
<reference evidence="2" key="1">
    <citation type="journal article" date="2022" name="Mol. Ecol. Resour.">
        <title>The genomes of chicory, endive, great burdock and yacon provide insights into Asteraceae palaeo-polyploidization history and plant inulin production.</title>
        <authorList>
            <person name="Fan W."/>
            <person name="Wang S."/>
            <person name="Wang H."/>
            <person name="Wang A."/>
            <person name="Jiang F."/>
            <person name="Liu H."/>
            <person name="Zhao H."/>
            <person name="Xu D."/>
            <person name="Zhang Y."/>
        </authorList>
    </citation>
    <scope>NUCLEOTIDE SEQUENCE [LARGE SCALE GENOMIC DNA]</scope>
    <source>
        <strain evidence="2">cv. Niubang</strain>
    </source>
</reference>
<name>A0ACB9FNC8_ARCLA</name>
<reference evidence="1 2" key="2">
    <citation type="journal article" date="2022" name="Mol. Ecol. Resour.">
        <title>The genomes of chicory, endive, great burdock and yacon provide insights into Asteraceae paleo-polyploidization history and plant inulin production.</title>
        <authorList>
            <person name="Fan W."/>
            <person name="Wang S."/>
            <person name="Wang H."/>
            <person name="Wang A."/>
            <person name="Jiang F."/>
            <person name="Liu H."/>
            <person name="Zhao H."/>
            <person name="Xu D."/>
            <person name="Zhang Y."/>
        </authorList>
    </citation>
    <scope>NUCLEOTIDE SEQUENCE [LARGE SCALE GENOMIC DNA]</scope>
    <source>
        <strain evidence="2">cv. Niubang</strain>
    </source>
</reference>
<dbReference type="EMBL" id="CM042047">
    <property type="protein sequence ID" value="KAI3772300.1"/>
    <property type="molecule type" value="Genomic_DNA"/>
</dbReference>
<evidence type="ECO:0000313" key="2">
    <source>
        <dbReference type="Proteomes" id="UP001055879"/>
    </source>
</evidence>
<comment type="caution">
    <text evidence="1">The sequence shown here is derived from an EMBL/GenBank/DDBJ whole genome shotgun (WGS) entry which is preliminary data.</text>
</comment>
<sequence length="249" mass="27408">MEKRRKQQYLSKDVCSGEGLVNRSLRGDKKEAVGCELYKEAVGLNKEEINLNGEADLFNYLVGQLNLDKKVMESQAHLEFSGKERIGPSDEFVGAQQFGSDGNGEGIQKIRATREGLDNDIGGSLKSNAGKRNANLEEVVKSKANMRRNLNVVLPGDSGGGGCTNGKIRRRFVETVRRPSCLPSRQDSKAVRPDVVGVVCSGVTGAEELLDTIGRFSSVCLLQHCNEEEPSFYKKEKSLSQDVDKIRQR</sequence>
<organism evidence="1 2">
    <name type="scientific">Arctium lappa</name>
    <name type="common">Greater burdock</name>
    <name type="synonym">Lappa major</name>
    <dbReference type="NCBI Taxonomy" id="4217"/>
    <lineage>
        <taxon>Eukaryota</taxon>
        <taxon>Viridiplantae</taxon>
        <taxon>Streptophyta</taxon>
        <taxon>Embryophyta</taxon>
        <taxon>Tracheophyta</taxon>
        <taxon>Spermatophyta</taxon>
        <taxon>Magnoliopsida</taxon>
        <taxon>eudicotyledons</taxon>
        <taxon>Gunneridae</taxon>
        <taxon>Pentapetalae</taxon>
        <taxon>asterids</taxon>
        <taxon>campanulids</taxon>
        <taxon>Asterales</taxon>
        <taxon>Asteraceae</taxon>
        <taxon>Carduoideae</taxon>
        <taxon>Cardueae</taxon>
        <taxon>Arctiinae</taxon>
        <taxon>Arctium</taxon>
    </lineage>
</organism>
<accession>A0ACB9FNC8</accession>